<dbReference type="GO" id="GO:0004842">
    <property type="term" value="F:ubiquitin-protein transferase activity"/>
    <property type="evidence" value="ECO:0007669"/>
    <property type="project" value="TreeGrafter"/>
</dbReference>
<dbReference type="Pfam" id="PF00023">
    <property type="entry name" value="Ank"/>
    <property type="match status" value="1"/>
</dbReference>
<dbReference type="Proteomes" id="UP000075714">
    <property type="component" value="Unassembled WGS sequence"/>
</dbReference>
<dbReference type="STRING" id="33097.A0A150GRG5"/>
<protein>
    <submittedName>
        <fullName evidence="4">Uncharacterized protein</fullName>
    </submittedName>
</protein>
<evidence type="ECO:0000256" key="1">
    <source>
        <dbReference type="ARBA" id="ARBA00022737"/>
    </source>
</evidence>
<proteinExistence type="predicted"/>
<dbReference type="InterPro" id="IPR002110">
    <property type="entry name" value="Ankyrin_rpt"/>
</dbReference>
<dbReference type="EMBL" id="LSYV01000011">
    <property type="protein sequence ID" value="KXZ52328.1"/>
    <property type="molecule type" value="Genomic_DNA"/>
</dbReference>
<dbReference type="PROSITE" id="PS50297">
    <property type="entry name" value="ANK_REP_REGION"/>
    <property type="match status" value="2"/>
</dbReference>
<organism evidence="4 5">
    <name type="scientific">Gonium pectorale</name>
    <name type="common">Green alga</name>
    <dbReference type="NCBI Taxonomy" id="33097"/>
    <lineage>
        <taxon>Eukaryota</taxon>
        <taxon>Viridiplantae</taxon>
        <taxon>Chlorophyta</taxon>
        <taxon>core chlorophytes</taxon>
        <taxon>Chlorophyceae</taxon>
        <taxon>CS clade</taxon>
        <taxon>Chlamydomonadales</taxon>
        <taxon>Volvocaceae</taxon>
        <taxon>Gonium</taxon>
    </lineage>
</organism>
<evidence type="ECO:0000313" key="4">
    <source>
        <dbReference type="EMBL" id="KXZ52328.1"/>
    </source>
</evidence>
<dbReference type="PROSITE" id="PS50088">
    <property type="entry name" value="ANK_REPEAT"/>
    <property type="match status" value="2"/>
</dbReference>
<dbReference type="Pfam" id="PF12796">
    <property type="entry name" value="Ank_2"/>
    <property type="match status" value="1"/>
</dbReference>
<dbReference type="PANTHER" id="PTHR24171:SF8">
    <property type="entry name" value="BRCA1-ASSOCIATED RING DOMAIN PROTEIN 1"/>
    <property type="match status" value="1"/>
</dbReference>
<reference evidence="5" key="1">
    <citation type="journal article" date="2016" name="Nat. Commun.">
        <title>The Gonium pectorale genome demonstrates co-option of cell cycle regulation during the evolution of multicellularity.</title>
        <authorList>
            <person name="Hanschen E.R."/>
            <person name="Marriage T.N."/>
            <person name="Ferris P.J."/>
            <person name="Hamaji T."/>
            <person name="Toyoda A."/>
            <person name="Fujiyama A."/>
            <person name="Neme R."/>
            <person name="Noguchi H."/>
            <person name="Minakuchi Y."/>
            <person name="Suzuki M."/>
            <person name="Kawai-Toyooka H."/>
            <person name="Smith D.R."/>
            <person name="Sparks H."/>
            <person name="Anderson J."/>
            <person name="Bakaric R."/>
            <person name="Luria V."/>
            <person name="Karger A."/>
            <person name="Kirschner M.W."/>
            <person name="Durand P.M."/>
            <person name="Michod R.E."/>
            <person name="Nozaki H."/>
            <person name="Olson B.J."/>
        </authorList>
    </citation>
    <scope>NUCLEOTIDE SEQUENCE [LARGE SCALE GENOMIC DNA]</scope>
    <source>
        <strain evidence="5">NIES-2863</strain>
    </source>
</reference>
<dbReference type="Gene3D" id="1.25.40.20">
    <property type="entry name" value="Ankyrin repeat-containing domain"/>
    <property type="match status" value="2"/>
</dbReference>
<evidence type="ECO:0000313" key="5">
    <source>
        <dbReference type="Proteomes" id="UP000075714"/>
    </source>
</evidence>
<accession>A0A150GRG5</accession>
<dbReference type="PANTHER" id="PTHR24171">
    <property type="entry name" value="ANKYRIN REPEAT DOMAIN-CONTAINING PROTEIN 39-RELATED"/>
    <property type="match status" value="1"/>
</dbReference>
<keyword evidence="1" id="KW-0677">Repeat</keyword>
<gene>
    <name evidence="4" type="ORF">GPECTOR_10g960</name>
</gene>
<dbReference type="InterPro" id="IPR036770">
    <property type="entry name" value="Ankyrin_rpt-contain_sf"/>
</dbReference>
<feature type="repeat" description="ANK" evidence="3">
    <location>
        <begin position="23"/>
        <end position="55"/>
    </location>
</feature>
<dbReference type="OrthoDB" id="1577640at2759"/>
<dbReference type="GO" id="GO:0085020">
    <property type="term" value="P:protein K6-linked ubiquitination"/>
    <property type="evidence" value="ECO:0007669"/>
    <property type="project" value="TreeGrafter"/>
</dbReference>
<evidence type="ECO:0000256" key="3">
    <source>
        <dbReference type="PROSITE-ProRule" id="PRU00023"/>
    </source>
</evidence>
<comment type="caution">
    <text evidence="4">The sequence shown here is derived from an EMBL/GenBank/DDBJ whole genome shotgun (WGS) entry which is preliminary data.</text>
</comment>
<evidence type="ECO:0000256" key="2">
    <source>
        <dbReference type="ARBA" id="ARBA00023043"/>
    </source>
</evidence>
<dbReference type="AlphaFoldDB" id="A0A150GRG5"/>
<keyword evidence="2 3" id="KW-0040">ANK repeat</keyword>
<keyword evidence="5" id="KW-1185">Reference proteome</keyword>
<sequence>MAAIRELLENGVDPNIRDGAPNQGKTPLMHAVTWDNPELIGALLGAGASVCAVNEAGGLSPLHYARSATAVGLLVRAGAPVDAKDERGNTPLHLAAGKGQFEVVSVLLRAGASENRRNADGKRPSDLSYSSFLDDILL</sequence>
<name>A0A150GRG5_GONPE</name>
<dbReference type="SUPFAM" id="SSF48403">
    <property type="entry name" value="Ankyrin repeat"/>
    <property type="match status" value="1"/>
</dbReference>
<feature type="repeat" description="ANK" evidence="3">
    <location>
        <begin position="87"/>
        <end position="119"/>
    </location>
</feature>
<dbReference type="SMART" id="SM00248">
    <property type="entry name" value="ANK"/>
    <property type="match status" value="3"/>
</dbReference>